<evidence type="ECO:0000313" key="2">
    <source>
        <dbReference type="EMBL" id="KAL3770054.1"/>
    </source>
</evidence>
<dbReference type="AlphaFoldDB" id="A0ABD3N364"/>
<evidence type="ECO:0000256" key="1">
    <source>
        <dbReference type="SAM" id="Phobius"/>
    </source>
</evidence>
<name>A0ABD3N364_9STRA</name>
<evidence type="ECO:0000313" key="3">
    <source>
        <dbReference type="Proteomes" id="UP001530293"/>
    </source>
</evidence>
<accession>A0ABD3N364</accession>
<sequence length="143" mass="16446">MIPLELGIEGCPEENNMLCLILSAFLVPFLFIIWKLVYRMYNNFHTEKSKSNRQAVMKTFECAELQFDLYGEKVLKRLRHLSTNDLMRLTTRRSESDRSLMTKELDNLSYDDADDTEAADGFNGFLSYLNGKGNKEESAVGDV</sequence>
<reference evidence="2 3" key="1">
    <citation type="submission" date="2024-10" db="EMBL/GenBank/DDBJ databases">
        <title>Updated reference genomes for cyclostephanoid diatoms.</title>
        <authorList>
            <person name="Roberts W.R."/>
            <person name="Alverson A.J."/>
        </authorList>
    </citation>
    <scope>NUCLEOTIDE SEQUENCE [LARGE SCALE GENOMIC DNA]</scope>
    <source>
        <strain evidence="2 3">AJA232-27</strain>
    </source>
</reference>
<feature type="transmembrane region" description="Helical" evidence="1">
    <location>
        <begin position="20"/>
        <end position="38"/>
    </location>
</feature>
<comment type="caution">
    <text evidence="2">The sequence shown here is derived from an EMBL/GenBank/DDBJ whole genome shotgun (WGS) entry which is preliminary data.</text>
</comment>
<keyword evidence="3" id="KW-1185">Reference proteome</keyword>
<gene>
    <name evidence="2" type="ORF">ACHAWU_005881</name>
</gene>
<keyword evidence="1" id="KW-1133">Transmembrane helix</keyword>
<proteinExistence type="predicted"/>
<dbReference type="Proteomes" id="UP001530293">
    <property type="component" value="Unassembled WGS sequence"/>
</dbReference>
<keyword evidence="1" id="KW-0812">Transmembrane</keyword>
<protein>
    <submittedName>
        <fullName evidence="2">Uncharacterized protein</fullName>
    </submittedName>
</protein>
<dbReference type="EMBL" id="JALLBG020000046">
    <property type="protein sequence ID" value="KAL3770054.1"/>
    <property type="molecule type" value="Genomic_DNA"/>
</dbReference>
<organism evidence="2 3">
    <name type="scientific">Discostella pseudostelligera</name>
    <dbReference type="NCBI Taxonomy" id="259834"/>
    <lineage>
        <taxon>Eukaryota</taxon>
        <taxon>Sar</taxon>
        <taxon>Stramenopiles</taxon>
        <taxon>Ochrophyta</taxon>
        <taxon>Bacillariophyta</taxon>
        <taxon>Coscinodiscophyceae</taxon>
        <taxon>Thalassiosirophycidae</taxon>
        <taxon>Stephanodiscales</taxon>
        <taxon>Stephanodiscaceae</taxon>
        <taxon>Discostella</taxon>
    </lineage>
</organism>
<keyword evidence="1" id="KW-0472">Membrane</keyword>